<accession>A0A430KQL9</accession>
<feature type="transmembrane region" description="Helical" evidence="5">
    <location>
        <begin position="117"/>
        <end position="138"/>
    </location>
</feature>
<dbReference type="Proteomes" id="UP000283087">
    <property type="component" value="Unassembled WGS sequence"/>
</dbReference>
<dbReference type="EC" id="3.4.21.-" evidence="7"/>
<feature type="domain" description="Peptidase S54 rhomboid" evidence="6">
    <location>
        <begin position="54"/>
        <end position="192"/>
    </location>
</feature>
<dbReference type="SUPFAM" id="SSF144091">
    <property type="entry name" value="Rhomboid-like"/>
    <property type="match status" value="1"/>
</dbReference>
<dbReference type="InterPro" id="IPR022764">
    <property type="entry name" value="Peptidase_S54_rhomboid_dom"/>
</dbReference>
<dbReference type="NCBIfam" id="TIGR03902">
    <property type="entry name" value="rhom_GG_sort"/>
    <property type="match status" value="1"/>
</dbReference>
<dbReference type="Gene3D" id="1.20.1540.10">
    <property type="entry name" value="Rhomboid-like"/>
    <property type="match status" value="1"/>
</dbReference>
<evidence type="ECO:0000256" key="1">
    <source>
        <dbReference type="ARBA" id="ARBA00004141"/>
    </source>
</evidence>
<dbReference type="GO" id="GO:0016020">
    <property type="term" value="C:membrane"/>
    <property type="evidence" value="ECO:0007669"/>
    <property type="project" value="UniProtKB-SubCell"/>
</dbReference>
<evidence type="ECO:0000259" key="6">
    <source>
        <dbReference type="Pfam" id="PF01694"/>
    </source>
</evidence>
<feature type="transmembrane region" description="Helical" evidence="5">
    <location>
        <begin position="145"/>
        <end position="163"/>
    </location>
</feature>
<keyword evidence="3 5" id="KW-1133">Transmembrane helix</keyword>
<evidence type="ECO:0000313" key="7">
    <source>
        <dbReference type="EMBL" id="RTE65782.1"/>
    </source>
</evidence>
<gene>
    <name evidence="7" type="primary">rrtA</name>
    <name evidence="7" type="ORF">EH243_10990</name>
</gene>
<feature type="transmembrane region" description="Helical" evidence="5">
    <location>
        <begin position="94"/>
        <end position="111"/>
    </location>
</feature>
<keyword evidence="4 5" id="KW-0472">Membrane</keyword>
<comment type="subcellular location">
    <subcellularLocation>
        <location evidence="1">Membrane</location>
        <topology evidence="1">Multi-pass membrane protein</topology>
    </subcellularLocation>
</comment>
<keyword evidence="8" id="KW-1185">Reference proteome</keyword>
<dbReference type="Pfam" id="PF01694">
    <property type="entry name" value="Rhomboid"/>
    <property type="match status" value="1"/>
</dbReference>
<keyword evidence="2 5" id="KW-0812">Transmembrane</keyword>
<keyword evidence="7" id="KW-0378">Hydrolase</keyword>
<name>A0A430KQL9_9GAMM</name>
<reference evidence="7 8" key="1">
    <citation type="submission" date="2018-11" db="EMBL/GenBank/DDBJ databases">
        <title>The draft genome sequence of Amphritea opalescens ANRC-JH13T.</title>
        <authorList>
            <person name="Fang Z."/>
            <person name="Zhang Y."/>
            <person name="Han X."/>
        </authorList>
    </citation>
    <scope>NUCLEOTIDE SEQUENCE [LARGE SCALE GENOMIC DNA]</scope>
    <source>
        <strain evidence="7 8">ANRC-JH13</strain>
    </source>
</reference>
<evidence type="ECO:0000256" key="5">
    <source>
        <dbReference type="SAM" id="Phobius"/>
    </source>
</evidence>
<dbReference type="InterPro" id="IPR035952">
    <property type="entry name" value="Rhomboid-like_sf"/>
</dbReference>
<dbReference type="GO" id="GO:0004252">
    <property type="term" value="F:serine-type endopeptidase activity"/>
    <property type="evidence" value="ECO:0007669"/>
    <property type="project" value="InterPro"/>
</dbReference>
<dbReference type="InterPro" id="IPR023826">
    <property type="entry name" value="Rhom-like_SP_proteobac"/>
</dbReference>
<feature type="transmembrane region" description="Helical" evidence="5">
    <location>
        <begin position="69"/>
        <end position="87"/>
    </location>
</feature>
<feature type="transmembrane region" description="Helical" evidence="5">
    <location>
        <begin position="175"/>
        <end position="197"/>
    </location>
</feature>
<comment type="caution">
    <text evidence="7">The sequence shown here is derived from an EMBL/GenBank/DDBJ whole genome shotgun (WGS) entry which is preliminary data.</text>
</comment>
<dbReference type="RefSeq" id="WP_126158705.1">
    <property type="nucleotide sequence ID" value="NZ_RQXW01000008.1"/>
</dbReference>
<evidence type="ECO:0000256" key="4">
    <source>
        <dbReference type="ARBA" id="ARBA00023136"/>
    </source>
</evidence>
<evidence type="ECO:0000256" key="3">
    <source>
        <dbReference type="ARBA" id="ARBA00022989"/>
    </source>
</evidence>
<proteinExistence type="predicted"/>
<evidence type="ECO:0000256" key="2">
    <source>
        <dbReference type="ARBA" id="ARBA00022692"/>
    </source>
</evidence>
<protein>
    <submittedName>
        <fullName evidence="7">Rhombosortase</fullName>
        <ecNumber evidence="7">3.4.21.-</ecNumber>
    </submittedName>
</protein>
<dbReference type="EMBL" id="RQXW01000008">
    <property type="protein sequence ID" value="RTE65782.1"/>
    <property type="molecule type" value="Genomic_DNA"/>
</dbReference>
<organism evidence="7 8">
    <name type="scientific">Amphritea opalescens</name>
    <dbReference type="NCBI Taxonomy" id="2490544"/>
    <lineage>
        <taxon>Bacteria</taxon>
        <taxon>Pseudomonadati</taxon>
        <taxon>Pseudomonadota</taxon>
        <taxon>Gammaproteobacteria</taxon>
        <taxon>Oceanospirillales</taxon>
        <taxon>Oceanospirillaceae</taxon>
        <taxon>Amphritea</taxon>
    </lineage>
</organism>
<dbReference type="AlphaFoldDB" id="A0A430KQL9"/>
<feature type="transmembrane region" description="Helical" evidence="5">
    <location>
        <begin position="21"/>
        <end position="42"/>
    </location>
</feature>
<evidence type="ECO:0000313" key="8">
    <source>
        <dbReference type="Proteomes" id="UP000283087"/>
    </source>
</evidence>
<dbReference type="OrthoDB" id="196054at2"/>
<sequence length="216" mass="23588">MNTSNNINVNTPPALAGGVRLPFITLVIILIALPLSLSPSLFELSYFDQQLIQQGQLWRLVSGHLSHTSSSHLLWDLLAFALAAGYLELHSPKYLLAALLAAVFLLDVHLMSPASGISRYAGLSGLLFAPLTLSLVIFARQQPSLNGWLPLLICLGKLIWEQFSQQALLSQSAWPAYPTAHLVGSLAGVVVILGWMIETDKFKARNTSSELTRTHH</sequence>